<proteinExistence type="predicted"/>
<name>A0ABQ5SC53_9CHLO</name>
<keyword evidence="3" id="KW-1185">Reference proteome</keyword>
<gene>
    <name evidence="2" type="ORF">VaNZ11_011340</name>
</gene>
<evidence type="ECO:0000256" key="1">
    <source>
        <dbReference type="SAM" id="MobiDB-lite"/>
    </source>
</evidence>
<dbReference type="Proteomes" id="UP001165090">
    <property type="component" value="Unassembled WGS sequence"/>
</dbReference>
<evidence type="ECO:0000313" key="3">
    <source>
        <dbReference type="Proteomes" id="UP001165090"/>
    </source>
</evidence>
<comment type="caution">
    <text evidence="2">The sequence shown here is derived from an EMBL/GenBank/DDBJ whole genome shotgun (WGS) entry which is preliminary data.</text>
</comment>
<accession>A0ABQ5SC53</accession>
<evidence type="ECO:0000313" key="2">
    <source>
        <dbReference type="EMBL" id="GLI67130.1"/>
    </source>
</evidence>
<reference evidence="2 3" key="1">
    <citation type="journal article" date="2023" name="IScience">
        <title>Expanded male sex-determining region conserved during the evolution of homothallism in the green alga Volvox.</title>
        <authorList>
            <person name="Yamamoto K."/>
            <person name="Matsuzaki R."/>
            <person name="Mahakham W."/>
            <person name="Heman W."/>
            <person name="Sekimoto H."/>
            <person name="Kawachi M."/>
            <person name="Minakuchi Y."/>
            <person name="Toyoda A."/>
            <person name="Nozaki H."/>
        </authorList>
    </citation>
    <scope>NUCLEOTIDE SEQUENCE [LARGE SCALE GENOMIC DNA]</scope>
    <source>
        <strain evidence="2 3">NIES-4468</strain>
    </source>
</reference>
<organism evidence="2 3">
    <name type="scientific">Volvox africanus</name>
    <dbReference type="NCBI Taxonomy" id="51714"/>
    <lineage>
        <taxon>Eukaryota</taxon>
        <taxon>Viridiplantae</taxon>
        <taxon>Chlorophyta</taxon>
        <taxon>core chlorophytes</taxon>
        <taxon>Chlorophyceae</taxon>
        <taxon>CS clade</taxon>
        <taxon>Chlamydomonadales</taxon>
        <taxon>Volvocaceae</taxon>
        <taxon>Volvox</taxon>
    </lineage>
</organism>
<feature type="region of interest" description="Disordered" evidence="1">
    <location>
        <begin position="1"/>
        <end position="52"/>
    </location>
</feature>
<protein>
    <submittedName>
        <fullName evidence="2">Uncharacterized protein</fullName>
    </submittedName>
</protein>
<dbReference type="EMBL" id="BSDZ01000078">
    <property type="protein sequence ID" value="GLI67130.1"/>
    <property type="molecule type" value="Genomic_DNA"/>
</dbReference>
<sequence length="127" mass="12835">MTPVPAIAVPSAEPDGPIKPWTAAAAAAPPETDRASRRSATATPPAPSPAWSLTGDGCNVLPVPNGCVAVCRVANDVDCRGWQQYTGNTQKLIPGLGVAVTGRPGLPQYRQASQAHRGSGAPAQCGG</sequence>